<dbReference type="PANTHER" id="PTHR22166">
    <property type="entry name" value="ENDOPLASMIC RETICULUM JUNCTION FORMATION PROTEIN LUNAPARK"/>
    <property type="match status" value="1"/>
</dbReference>
<accession>A0AAD5U1H8</accession>
<proteinExistence type="inferred from homology"/>
<keyword evidence="1" id="KW-0862">Zinc</keyword>
<keyword evidence="5" id="KW-1185">Reference proteome</keyword>
<dbReference type="InterPro" id="IPR019273">
    <property type="entry name" value="Lunapark_Znf"/>
</dbReference>
<name>A0AAD5U1H8_9FUNG</name>
<evidence type="ECO:0000259" key="3">
    <source>
        <dbReference type="Pfam" id="PF10058"/>
    </source>
</evidence>
<dbReference type="GO" id="GO:0008270">
    <property type="term" value="F:zinc ion binding"/>
    <property type="evidence" value="ECO:0007669"/>
    <property type="project" value="UniProtKB-KW"/>
</dbReference>
<keyword evidence="1" id="KW-0479">Metal-binding</keyword>
<comment type="subcellular location">
    <subcellularLocation>
        <location evidence="1">Endoplasmic reticulum membrane</location>
        <topology evidence="1">Multi-pass membrane protein</topology>
    </subcellularLocation>
</comment>
<dbReference type="GO" id="GO:1903373">
    <property type="term" value="P:positive regulation of endoplasmic reticulum tubular network organization"/>
    <property type="evidence" value="ECO:0007669"/>
    <property type="project" value="UniProtKB-UniRule"/>
</dbReference>
<feature type="region of interest" description="Disordered" evidence="2">
    <location>
        <begin position="261"/>
        <end position="298"/>
    </location>
</feature>
<dbReference type="EMBL" id="JADGJW010000244">
    <property type="protein sequence ID" value="KAJ3221208.1"/>
    <property type="molecule type" value="Genomic_DNA"/>
</dbReference>
<feature type="domain" description="Lunapark zinc ribbon" evidence="3">
    <location>
        <begin position="114"/>
        <end position="164"/>
    </location>
</feature>
<feature type="compositionally biased region" description="Acidic residues" evidence="2">
    <location>
        <begin position="284"/>
        <end position="298"/>
    </location>
</feature>
<dbReference type="GO" id="GO:0071788">
    <property type="term" value="P:endoplasmic reticulum tubular network maintenance"/>
    <property type="evidence" value="ECO:0007669"/>
    <property type="project" value="UniProtKB-UniRule"/>
</dbReference>
<comment type="similarity">
    <text evidence="1">Belongs to the lunapark family.</text>
</comment>
<protein>
    <recommendedName>
        <fullName evidence="1">Endoplasmic reticulum junction formation protein lunapark</fullName>
    </recommendedName>
</protein>
<comment type="domain">
    <text evidence="1">The C4-type zinc finger motif is necessary both for its ER three-way tubular junction localization and formation.</text>
</comment>
<evidence type="ECO:0000256" key="2">
    <source>
        <dbReference type="SAM" id="MobiDB-lite"/>
    </source>
</evidence>
<dbReference type="Pfam" id="PF10058">
    <property type="entry name" value="Zn_ribbon_10"/>
    <property type="match status" value="1"/>
</dbReference>
<comment type="function">
    <text evidence="1">Plays a role in determining ER morphology.</text>
</comment>
<keyword evidence="1" id="KW-0256">Endoplasmic reticulum</keyword>
<comment type="caution">
    <text evidence="4">The sequence shown here is derived from an EMBL/GenBank/DDBJ whole genome shotgun (WGS) entry which is preliminary data.</text>
</comment>
<reference evidence="4" key="1">
    <citation type="submission" date="2020-05" db="EMBL/GenBank/DDBJ databases">
        <title>Phylogenomic resolution of chytrid fungi.</title>
        <authorList>
            <person name="Stajich J.E."/>
            <person name="Amses K."/>
            <person name="Simmons R."/>
            <person name="Seto K."/>
            <person name="Myers J."/>
            <person name="Bonds A."/>
            <person name="Quandt C.A."/>
            <person name="Barry K."/>
            <person name="Liu P."/>
            <person name="Grigoriev I."/>
            <person name="Longcore J.E."/>
            <person name="James T.Y."/>
        </authorList>
    </citation>
    <scope>NUCLEOTIDE SEQUENCE</scope>
    <source>
        <strain evidence="4">JEL0476</strain>
    </source>
</reference>
<dbReference type="InterPro" id="IPR040115">
    <property type="entry name" value="Lnp"/>
</dbReference>
<dbReference type="GO" id="GO:0098826">
    <property type="term" value="C:endoplasmic reticulum tubular network membrane"/>
    <property type="evidence" value="ECO:0007669"/>
    <property type="project" value="UniProtKB-UniRule"/>
</dbReference>
<evidence type="ECO:0000313" key="5">
    <source>
        <dbReference type="Proteomes" id="UP001211065"/>
    </source>
</evidence>
<sequence>MLNKTKFNDLKKIVERYESPQAKKERLLSEQEILLQAQNPQVLKNEFQVNPFLNKPTQQMVPTPTQLRHMNNLAPNLPTKPGAVSVQPIPNQQFLDVTSSPHQLVPASPTPRGWMDKMMDTIIGDDQFNKYALICQSCFTHNGLCLPEEFQNTKFKCYKCNFLNIRGDGNFPVKSMTNSPSINSIVDTDTESHIQDSLQTSLLDSINDNDNQVLSEPQQKVDQVSTPNILIQNATVVEEITVTQISKEILVEINQLEQVDEGKENSTLESTNSSIPHHRHHQESDEDLVMVSNEVEEK</sequence>
<keyword evidence="1" id="KW-0863">Zinc-finger</keyword>
<gene>
    <name evidence="4" type="ORF">HK099_003685</name>
</gene>
<evidence type="ECO:0000313" key="4">
    <source>
        <dbReference type="EMBL" id="KAJ3221208.1"/>
    </source>
</evidence>
<dbReference type="PANTHER" id="PTHR22166:SF12">
    <property type="entry name" value="ENDOPLASMIC RETICULUM JUNCTION FORMATION PROTEIN LUNAPARK"/>
    <property type="match status" value="1"/>
</dbReference>
<organism evidence="4 5">
    <name type="scientific">Clydaea vesicula</name>
    <dbReference type="NCBI Taxonomy" id="447962"/>
    <lineage>
        <taxon>Eukaryota</taxon>
        <taxon>Fungi</taxon>
        <taxon>Fungi incertae sedis</taxon>
        <taxon>Chytridiomycota</taxon>
        <taxon>Chytridiomycota incertae sedis</taxon>
        <taxon>Chytridiomycetes</taxon>
        <taxon>Lobulomycetales</taxon>
        <taxon>Lobulomycetaceae</taxon>
        <taxon>Clydaea</taxon>
    </lineage>
</organism>
<dbReference type="AlphaFoldDB" id="A0AAD5U1H8"/>
<dbReference type="Proteomes" id="UP001211065">
    <property type="component" value="Unassembled WGS sequence"/>
</dbReference>
<evidence type="ECO:0000256" key="1">
    <source>
        <dbReference type="RuleBase" id="RU367073"/>
    </source>
</evidence>